<evidence type="ECO:0000313" key="1">
    <source>
        <dbReference type="EMBL" id="PNH01894.1"/>
    </source>
</evidence>
<proteinExistence type="predicted"/>
<dbReference type="AlphaFoldDB" id="A0A2J7ZNN9"/>
<protein>
    <submittedName>
        <fullName evidence="1">Uncharacterized protein</fullName>
    </submittedName>
</protein>
<keyword evidence="2" id="KW-1185">Reference proteome</keyword>
<sequence length="85" mass="8628">MLGANASSASSLPGLCSSAPKLAAGARLAARLKVKLAAGAHLASRLEIKLPGGAHLGTRLEVKLAGTLGPMLLALRCARMSFHAW</sequence>
<accession>A0A2J7ZNN9</accession>
<dbReference type="Proteomes" id="UP000236333">
    <property type="component" value="Unassembled WGS sequence"/>
</dbReference>
<dbReference type="EMBL" id="PGGS01000769">
    <property type="protein sequence ID" value="PNH01894.1"/>
    <property type="molecule type" value="Genomic_DNA"/>
</dbReference>
<organism evidence="1 2">
    <name type="scientific">Tetrabaena socialis</name>
    <dbReference type="NCBI Taxonomy" id="47790"/>
    <lineage>
        <taxon>Eukaryota</taxon>
        <taxon>Viridiplantae</taxon>
        <taxon>Chlorophyta</taxon>
        <taxon>core chlorophytes</taxon>
        <taxon>Chlorophyceae</taxon>
        <taxon>CS clade</taxon>
        <taxon>Chlamydomonadales</taxon>
        <taxon>Tetrabaenaceae</taxon>
        <taxon>Tetrabaena</taxon>
    </lineage>
</organism>
<name>A0A2J7ZNN9_9CHLO</name>
<evidence type="ECO:0000313" key="2">
    <source>
        <dbReference type="Proteomes" id="UP000236333"/>
    </source>
</evidence>
<gene>
    <name evidence="1" type="ORF">TSOC_012177</name>
</gene>
<comment type="caution">
    <text evidence="1">The sequence shown here is derived from an EMBL/GenBank/DDBJ whole genome shotgun (WGS) entry which is preliminary data.</text>
</comment>
<reference evidence="1 2" key="1">
    <citation type="journal article" date="2017" name="Mol. Biol. Evol.">
        <title>The 4-celled Tetrabaena socialis nuclear genome reveals the essential components for genetic control of cell number at the origin of multicellularity in the volvocine lineage.</title>
        <authorList>
            <person name="Featherston J."/>
            <person name="Arakaki Y."/>
            <person name="Hanschen E.R."/>
            <person name="Ferris P.J."/>
            <person name="Michod R.E."/>
            <person name="Olson B.J.S.C."/>
            <person name="Nozaki H."/>
            <person name="Durand P.M."/>
        </authorList>
    </citation>
    <scope>NUCLEOTIDE SEQUENCE [LARGE SCALE GENOMIC DNA]</scope>
    <source>
        <strain evidence="1 2">NIES-571</strain>
    </source>
</reference>